<dbReference type="InterPro" id="IPR012657">
    <property type="entry name" value="23S_rRNA-intervening_sequence"/>
</dbReference>
<dbReference type="Pfam" id="PF05635">
    <property type="entry name" value="23S_rRNA_IVP"/>
    <property type="match status" value="1"/>
</dbReference>
<dbReference type="InterPro" id="IPR036583">
    <property type="entry name" value="23S_rRNA_IVS_sf"/>
</dbReference>
<dbReference type="Gene3D" id="1.20.1440.60">
    <property type="entry name" value="23S rRNA-intervening sequence"/>
    <property type="match status" value="1"/>
</dbReference>
<name>A0ABS9QJ30_9HYPH</name>
<dbReference type="EMBL" id="JAKREW010000017">
    <property type="protein sequence ID" value="MCG7506751.1"/>
    <property type="molecule type" value="Genomic_DNA"/>
</dbReference>
<keyword evidence="2" id="KW-1185">Reference proteome</keyword>
<comment type="caution">
    <text evidence="1">The sequence shown here is derived from an EMBL/GenBank/DDBJ whole genome shotgun (WGS) entry which is preliminary data.</text>
</comment>
<dbReference type="PANTHER" id="PTHR38471">
    <property type="entry name" value="FOUR HELIX BUNDLE PROTEIN"/>
    <property type="match status" value="1"/>
</dbReference>
<dbReference type="Proteomes" id="UP001201701">
    <property type="component" value="Unassembled WGS sequence"/>
</dbReference>
<accession>A0ABS9QJ30</accession>
<dbReference type="SUPFAM" id="SSF158446">
    <property type="entry name" value="IVS-encoded protein-like"/>
    <property type="match status" value="1"/>
</dbReference>
<proteinExistence type="predicted"/>
<reference evidence="1 2" key="1">
    <citation type="submission" date="2022-02" db="EMBL/GenBank/DDBJ databases">
        <title>Draft genome sequence of Mezorhizobium retamae strain IRAMC:0171 isolated from Retama raetam nodules.</title>
        <authorList>
            <person name="Bengaied R."/>
            <person name="Sbissi I."/>
            <person name="Huber K."/>
            <person name="Ghodbane F."/>
            <person name="Nouioui I."/>
            <person name="Tarhouni M."/>
            <person name="Gtari M."/>
        </authorList>
    </citation>
    <scope>NUCLEOTIDE SEQUENCE [LARGE SCALE GENOMIC DNA]</scope>
    <source>
        <strain evidence="1 2">IRAMC:0171</strain>
    </source>
</reference>
<sequence>MDLAVSSYETTRDWPKEELYGLTSQVRRAAVSVAANIAEGYGRENRGSYLQFLRIAQGSLKELETHLLISQRVGLATQSSIDPLLEGSESIGKLLRLLMRKLSED</sequence>
<gene>
    <name evidence="1" type="ORF">L4923_17125</name>
</gene>
<dbReference type="CDD" id="cd16377">
    <property type="entry name" value="23S_rRNA_IVP_like"/>
    <property type="match status" value="1"/>
</dbReference>
<protein>
    <submittedName>
        <fullName evidence="1">Four helix bundle protein</fullName>
    </submittedName>
</protein>
<evidence type="ECO:0000313" key="2">
    <source>
        <dbReference type="Proteomes" id="UP001201701"/>
    </source>
</evidence>
<organism evidence="1 2">
    <name type="scientific">Mesorhizobium retamae</name>
    <dbReference type="NCBI Taxonomy" id="2912854"/>
    <lineage>
        <taxon>Bacteria</taxon>
        <taxon>Pseudomonadati</taxon>
        <taxon>Pseudomonadota</taxon>
        <taxon>Alphaproteobacteria</taxon>
        <taxon>Hyphomicrobiales</taxon>
        <taxon>Phyllobacteriaceae</taxon>
        <taxon>Mesorhizobium</taxon>
    </lineage>
</organism>
<dbReference type="PANTHER" id="PTHR38471:SF2">
    <property type="entry name" value="FOUR HELIX BUNDLE PROTEIN"/>
    <property type="match status" value="1"/>
</dbReference>
<evidence type="ECO:0000313" key="1">
    <source>
        <dbReference type="EMBL" id="MCG7506751.1"/>
    </source>
</evidence>
<dbReference type="NCBIfam" id="TIGR02436">
    <property type="entry name" value="four helix bundle protein"/>
    <property type="match status" value="1"/>
</dbReference>
<dbReference type="NCBIfam" id="NF008911">
    <property type="entry name" value="PRK12275.1-2"/>
    <property type="match status" value="1"/>
</dbReference>